<dbReference type="Proteomes" id="UP000461754">
    <property type="component" value="Unassembled WGS sequence"/>
</dbReference>
<dbReference type="InterPro" id="IPR007212">
    <property type="entry name" value="Zf-like"/>
</dbReference>
<dbReference type="Pfam" id="PF04071">
    <property type="entry name" value="zf-like"/>
    <property type="match status" value="1"/>
</dbReference>
<evidence type="ECO:0000313" key="3">
    <source>
        <dbReference type="Proteomes" id="UP000461754"/>
    </source>
</evidence>
<proteinExistence type="predicted"/>
<keyword evidence="3" id="KW-1185">Reference proteome</keyword>
<evidence type="ECO:0000313" key="2">
    <source>
        <dbReference type="EMBL" id="MSS19952.1"/>
    </source>
</evidence>
<accession>A0A7X2NG16</accession>
<dbReference type="RefSeq" id="WP_154576329.1">
    <property type="nucleotide sequence ID" value="NZ_VUMO01000006.1"/>
</dbReference>
<comment type="caution">
    <text evidence="2">The sequence shown here is derived from an EMBL/GenBank/DDBJ whole genome shotgun (WGS) entry which is preliminary data.</text>
</comment>
<organism evidence="2 3">
    <name type="scientific">Pseudoramibacter porci</name>
    <dbReference type="NCBI Taxonomy" id="2606631"/>
    <lineage>
        <taxon>Bacteria</taxon>
        <taxon>Bacillati</taxon>
        <taxon>Bacillota</taxon>
        <taxon>Clostridia</taxon>
        <taxon>Eubacteriales</taxon>
        <taxon>Eubacteriaceae</taxon>
        <taxon>Pseudoramibacter</taxon>
    </lineage>
</organism>
<dbReference type="AlphaFoldDB" id="A0A7X2NG16"/>
<feature type="domain" description="Cysteine-rich small" evidence="1">
    <location>
        <begin position="9"/>
        <end position="91"/>
    </location>
</feature>
<sequence>MDKINGQNYRFFQHKKCEFFPCHQVNHEQIDDFNCLFCYCPLYALGEKCGGNFYISKKGVKVCTNCVFPHRKENYDQVMDKLKAFIKESSEKNLK</sequence>
<evidence type="ECO:0000259" key="1">
    <source>
        <dbReference type="Pfam" id="PF04071"/>
    </source>
</evidence>
<name>A0A7X2NG16_9FIRM</name>
<protein>
    <submittedName>
        <fullName evidence="2">Metal-binding protein</fullName>
    </submittedName>
</protein>
<gene>
    <name evidence="2" type="ORF">FYJ52_06020</name>
</gene>
<reference evidence="2 3" key="1">
    <citation type="submission" date="2019-08" db="EMBL/GenBank/DDBJ databases">
        <title>In-depth cultivation of the pig gut microbiome towards novel bacterial diversity and tailored functional studies.</title>
        <authorList>
            <person name="Wylensek D."/>
            <person name="Hitch T.C.A."/>
            <person name="Clavel T."/>
        </authorList>
    </citation>
    <scope>NUCLEOTIDE SEQUENCE [LARGE SCALE GENOMIC DNA]</scope>
    <source>
        <strain evidence="2 3">RF-744-FAT-4</strain>
    </source>
</reference>
<dbReference type="EMBL" id="VUMO01000006">
    <property type="protein sequence ID" value="MSS19952.1"/>
    <property type="molecule type" value="Genomic_DNA"/>
</dbReference>